<dbReference type="RefSeq" id="WP_109604674.1">
    <property type="nucleotide sequence ID" value="NZ_JAMHJO010000002.1"/>
</dbReference>
<gene>
    <name evidence="1" type="ORF">C7380_10794</name>
</gene>
<proteinExistence type="predicted"/>
<evidence type="ECO:0000313" key="1">
    <source>
        <dbReference type="EMBL" id="PWJ95139.1"/>
    </source>
</evidence>
<dbReference type="Proteomes" id="UP000245921">
    <property type="component" value="Unassembled WGS sequence"/>
</dbReference>
<dbReference type="EMBL" id="QGGI01000007">
    <property type="protein sequence ID" value="PWJ95139.1"/>
    <property type="molecule type" value="Genomic_DNA"/>
</dbReference>
<evidence type="ECO:0000313" key="2">
    <source>
        <dbReference type="Proteomes" id="UP000245921"/>
    </source>
</evidence>
<reference evidence="1 2" key="1">
    <citation type="submission" date="2018-05" db="EMBL/GenBank/DDBJ databases">
        <title>Genomic Encyclopedia of Type Strains, Phase IV (KMG-IV): sequencing the most valuable type-strain genomes for metagenomic binning, comparative biology and taxonomic classification.</title>
        <authorList>
            <person name="Goeker M."/>
        </authorList>
    </citation>
    <scope>NUCLEOTIDE SEQUENCE [LARGE SCALE GENOMIC DNA]</scope>
    <source>
        <strain evidence="1 2">DSM 24906</strain>
    </source>
</reference>
<accession>A0AA45HIW1</accession>
<keyword evidence="2" id="KW-1185">Reference proteome</keyword>
<organism evidence="1 2">
    <name type="scientific">Oceanotoga teriensis</name>
    <dbReference type="NCBI Taxonomy" id="515440"/>
    <lineage>
        <taxon>Bacteria</taxon>
        <taxon>Thermotogati</taxon>
        <taxon>Thermotogota</taxon>
        <taxon>Thermotogae</taxon>
        <taxon>Petrotogales</taxon>
        <taxon>Petrotogaceae</taxon>
        <taxon>Oceanotoga</taxon>
    </lineage>
</organism>
<dbReference type="AlphaFoldDB" id="A0AA45HIW1"/>
<name>A0AA45HIW1_9BACT</name>
<comment type="caution">
    <text evidence="1">The sequence shown here is derived from an EMBL/GenBank/DDBJ whole genome shotgun (WGS) entry which is preliminary data.</text>
</comment>
<sequence length="78" mass="9260">MDNTQLIIQLNKLLQQISEIGINNIEKLNPEFIKEFKYYTKIFKEIGFTKISELCQNLIETPDIQTYVKLKILLKEIQ</sequence>
<protein>
    <submittedName>
        <fullName evidence="1">Uncharacterized protein</fullName>
    </submittedName>
</protein>